<dbReference type="GO" id="GO:0008927">
    <property type="term" value="F:mannonate dehydratase activity"/>
    <property type="evidence" value="ECO:0007669"/>
    <property type="project" value="UniProtKB-EC"/>
</dbReference>
<evidence type="ECO:0000256" key="4">
    <source>
        <dbReference type="ARBA" id="ARBA00002713"/>
    </source>
</evidence>
<dbReference type="Pfam" id="PF03786">
    <property type="entry name" value="UxuA"/>
    <property type="match status" value="2"/>
</dbReference>
<evidence type="ECO:0000256" key="5">
    <source>
        <dbReference type="ARBA" id="ARBA00004892"/>
    </source>
</evidence>
<evidence type="ECO:0000313" key="11">
    <source>
        <dbReference type="EMBL" id="CCH51233.1"/>
    </source>
</evidence>
<comment type="cofactor">
    <cofactor evidence="2">
        <name>Mn(2+)</name>
        <dbReference type="ChEBI" id="CHEBI:29035"/>
    </cofactor>
</comment>
<keyword evidence="9" id="KW-0464">Manganese</keyword>
<dbReference type="OrthoDB" id="9780250at2"/>
<dbReference type="Proteomes" id="UP000009309">
    <property type="component" value="Unassembled WGS sequence"/>
</dbReference>
<dbReference type="EC" id="4.2.1.8" evidence="7"/>
<comment type="catalytic activity">
    <reaction evidence="1">
        <text>D-mannonate = 2-dehydro-3-deoxy-D-gluconate + H2O</text>
        <dbReference type="Rhea" id="RHEA:20097"/>
        <dbReference type="ChEBI" id="CHEBI:15377"/>
        <dbReference type="ChEBI" id="CHEBI:17767"/>
        <dbReference type="ChEBI" id="CHEBI:57990"/>
        <dbReference type="EC" id="4.2.1.8"/>
    </reaction>
</comment>
<dbReference type="PANTHER" id="PTHR30387">
    <property type="entry name" value="MANNONATE DEHYDRATASE"/>
    <property type="match status" value="1"/>
</dbReference>
<comment type="function">
    <text evidence="4">Catalyzes the dehydration of D-mannonate.</text>
</comment>
<dbReference type="RefSeq" id="WP_009279821.1">
    <property type="nucleotide sequence ID" value="NZ_CAIT01000004.1"/>
</dbReference>
<organism evidence="11 12">
    <name type="scientific">Fibrisoma limi BUZ 3</name>
    <dbReference type="NCBI Taxonomy" id="1185876"/>
    <lineage>
        <taxon>Bacteria</taxon>
        <taxon>Pseudomonadati</taxon>
        <taxon>Bacteroidota</taxon>
        <taxon>Cytophagia</taxon>
        <taxon>Cytophagales</taxon>
        <taxon>Spirosomataceae</taxon>
        <taxon>Fibrisoma</taxon>
    </lineage>
</organism>
<proteinExistence type="inferred from homology"/>
<name>I2GBF9_9BACT</name>
<keyword evidence="8" id="KW-0408">Iron</keyword>
<comment type="cofactor">
    <cofactor evidence="3">
        <name>Fe(2+)</name>
        <dbReference type="ChEBI" id="CHEBI:29033"/>
    </cofactor>
</comment>
<dbReference type="STRING" id="1185876.BN8_00148"/>
<keyword evidence="12" id="KW-1185">Reference proteome</keyword>
<comment type="similarity">
    <text evidence="6">Belongs to the mannonate dehydratase family.</text>
</comment>
<dbReference type="InterPro" id="IPR036237">
    <property type="entry name" value="Xyl_isomerase-like_sf"/>
</dbReference>
<evidence type="ECO:0000256" key="2">
    <source>
        <dbReference type="ARBA" id="ARBA00001936"/>
    </source>
</evidence>
<dbReference type="eggNOG" id="COG1312">
    <property type="taxonomic scope" value="Bacteria"/>
</dbReference>
<dbReference type="UniPathway" id="UPA00246"/>
<evidence type="ECO:0000256" key="10">
    <source>
        <dbReference type="ARBA" id="ARBA00023239"/>
    </source>
</evidence>
<dbReference type="GO" id="GO:0042840">
    <property type="term" value="P:D-glucuronate catabolic process"/>
    <property type="evidence" value="ECO:0007669"/>
    <property type="project" value="TreeGrafter"/>
</dbReference>
<evidence type="ECO:0000256" key="3">
    <source>
        <dbReference type="ARBA" id="ARBA00001954"/>
    </source>
</evidence>
<dbReference type="Gene3D" id="3.20.20.150">
    <property type="entry name" value="Divalent-metal-dependent TIM barrel enzymes"/>
    <property type="match status" value="1"/>
</dbReference>
<dbReference type="AlphaFoldDB" id="I2GBF9"/>
<evidence type="ECO:0000256" key="1">
    <source>
        <dbReference type="ARBA" id="ARBA00001794"/>
    </source>
</evidence>
<dbReference type="InterPro" id="IPR004628">
    <property type="entry name" value="Man_deHydtase"/>
</dbReference>
<dbReference type="EMBL" id="CAIT01000004">
    <property type="protein sequence ID" value="CCH51233.1"/>
    <property type="molecule type" value="Genomic_DNA"/>
</dbReference>
<evidence type="ECO:0000256" key="8">
    <source>
        <dbReference type="ARBA" id="ARBA00023004"/>
    </source>
</evidence>
<dbReference type="InterPro" id="IPR006311">
    <property type="entry name" value="TAT_signal"/>
</dbReference>
<sequence length="368" mass="40953">MKTNRRTFFKQGAAVATVASTDGLAAATRLSTPPKAKSSAKDFGMKFALAMGPNSPRVPLAKQMEVLHAVSGVQRLPNLNPWDADAIKATKATWDKLGIKWTVVEGPPSLGEQTKLALDKRDEEIANFITFMKNLKKHSEVDVICYNWMPVISWFRSKMDAPGRGGALVTAFDYEDIKNKPLTKYGEVSKDALWNNLTYFLKAVVPEAEKIGMNLSLHPDDPQVDSIQGISRIMNTVENFDRMLKIVPSKYSGLTMCQGNFALMGADIPALIRRWGKAGHINFVHFRNVQGGKFKFTETFHDEGQIDMYKAMKAYYDIGYQGTIRPDHVPTMAGEENTRPGYMTIGTLFAIGYMRGLLESIGKSSLIR</sequence>
<evidence type="ECO:0000256" key="6">
    <source>
        <dbReference type="ARBA" id="ARBA00007389"/>
    </source>
</evidence>
<protein>
    <recommendedName>
        <fullName evidence="7">mannonate dehydratase</fullName>
        <ecNumber evidence="7">4.2.1.8</ecNumber>
    </recommendedName>
</protein>
<dbReference type="PANTHER" id="PTHR30387:SF2">
    <property type="entry name" value="MANNONATE DEHYDRATASE"/>
    <property type="match status" value="1"/>
</dbReference>
<evidence type="ECO:0000313" key="12">
    <source>
        <dbReference type="Proteomes" id="UP000009309"/>
    </source>
</evidence>
<accession>I2GBF9</accession>
<dbReference type="GO" id="GO:0030145">
    <property type="term" value="F:manganese ion binding"/>
    <property type="evidence" value="ECO:0007669"/>
    <property type="project" value="TreeGrafter"/>
</dbReference>
<comment type="caution">
    <text evidence="11">The sequence shown here is derived from an EMBL/GenBank/DDBJ whole genome shotgun (WGS) entry which is preliminary data.</text>
</comment>
<dbReference type="PIRSF" id="PIRSF016049">
    <property type="entry name" value="Man_dehyd"/>
    <property type="match status" value="1"/>
</dbReference>
<comment type="pathway">
    <text evidence="5">Carbohydrate metabolism; pentose and glucuronate interconversion.</text>
</comment>
<evidence type="ECO:0000256" key="7">
    <source>
        <dbReference type="ARBA" id="ARBA00012927"/>
    </source>
</evidence>
<dbReference type="GO" id="GO:0008198">
    <property type="term" value="F:ferrous iron binding"/>
    <property type="evidence" value="ECO:0007669"/>
    <property type="project" value="TreeGrafter"/>
</dbReference>
<reference evidence="11 12" key="1">
    <citation type="journal article" date="2012" name="J. Bacteriol.">
        <title>Genome Sequence of the Filamentous Bacterium Fibrisoma limi BUZ 3T.</title>
        <authorList>
            <person name="Filippini M."/>
            <person name="Qi W."/>
            <person name="Jaenicke S."/>
            <person name="Goesmann A."/>
            <person name="Smits T.H."/>
            <person name="Bagheri H.C."/>
        </authorList>
    </citation>
    <scope>NUCLEOTIDE SEQUENCE [LARGE SCALE GENOMIC DNA]</scope>
    <source>
        <strain evidence="12">BUZ 3T</strain>
    </source>
</reference>
<evidence type="ECO:0000256" key="9">
    <source>
        <dbReference type="ARBA" id="ARBA00023211"/>
    </source>
</evidence>
<dbReference type="SUPFAM" id="SSF51658">
    <property type="entry name" value="Xylose isomerase-like"/>
    <property type="match status" value="1"/>
</dbReference>
<gene>
    <name evidence="11" type="ORF">BN8_00148</name>
</gene>
<dbReference type="PROSITE" id="PS51318">
    <property type="entry name" value="TAT"/>
    <property type="match status" value="1"/>
</dbReference>
<keyword evidence="10 11" id="KW-0456">Lyase</keyword>